<keyword evidence="1" id="KW-1133">Transmembrane helix</keyword>
<name>A0A699KPC3_TANCI</name>
<gene>
    <name evidence="2" type="ORF">Tci_675355</name>
</gene>
<dbReference type="AlphaFoldDB" id="A0A699KPC3"/>
<comment type="caution">
    <text evidence="2">The sequence shown here is derived from an EMBL/GenBank/DDBJ whole genome shotgun (WGS) entry which is preliminary data.</text>
</comment>
<feature type="transmembrane region" description="Helical" evidence="1">
    <location>
        <begin position="78"/>
        <end position="100"/>
    </location>
</feature>
<keyword evidence="1" id="KW-0472">Membrane</keyword>
<accession>A0A699KPC3</accession>
<organism evidence="2">
    <name type="scientific">Tanacetum cinerariifolium</name>
    <name type="common">Dalmatian daisy</name>
    <name type="synonym">Chrysanthemum cinerariifolium</name>
    <dbReference type="NCBI Taxonomy" id="118510"/>
    <lineage>
        <taxon>Eukaryota</taxon>
        <taxon>Viridiplantae</taxon>
        <taxon>Streptophyta</taxon>
        <taxon>Embryophyta</taxon>
        <taxon>Tracheophyta</taxon>
        <taxon>Spermatophyta</taxon>
        <taxon>Magnoliopsida</taxon>
        <taxon>eudicotyledons</taxon>
        <taxon>Gunneridae</taxon>
        <taxon>Pentapetalae</taxon>
        <taxon>asterids</taxon>
        <taxon>campanulids</taxon>
        <taxon>Asterales</taxon>
        <taxon>Asteraceae</taxon>
        <taxon>Asteroideae</taxon>
        <taxon>Anthemideae</taxon>
        <taxon>Anthemidinae</taxon>
        <taxon>Tanacetum</taxon>
    </lineage>
</organism>
<protein>
    <submittedName>
        <fullName evidence="2">Uncharacterized protein</fullName>
    </submittedName>
</protein>
<evidence type="ECO:0000313" key="2">
    <source>
        <dbReference type="EMBL" id="GFB03384.1"/>
    </source>
</evidence>
<sequence length="171" mass="19645">MLITLFPKSEILYFDIEEKNSGSTTIHADISLPDLECFNFNSKPNPGELTSIVDSRICENIHSATNVNLPPEEDHSPFFAYVVWIFLSFLTYPVVPLNLLSFRNEDTIFDPGISTYHFPSLFSDVSHRCDTFMKFNVYLKLLNESPIEILSSKLSPRTNEFEDWVKLSDPK</sequence>
<dbReference type="EMBL" id="BKCJ010537843">
    <property type="protein sequence ID" value="GFB03384.1"/>
    <property type="molecule type" value="Genomic_DNA"/>
</dbReference>
<reference evidence="2" key="1">
    <citation type="journal article" date="2019" name="Sci. Rep.">
        <title>Draft genome of Tanacetum cinerariifolium, the natural source of mosquito coil.</title>
        <authorList>
            <person name="Yamashiro T."/>
            <person name="Shiraishi A."/>
            <person name="Satake H."/>
            <person name="Nakayama K."/>
        </authorList>
    </citation>
    <scope>NUCLEOTIDE SEQUENCE</scope>
</reference>
<keyword evidence="1" id="KW-0812">Transmembrane</keyword>
<proteinExistence type="predicted"/>
<evidence type="ECO:0000256" key="1">
    <source>
        <dbReference type="SAM" id="Phobius"/>
    </source>
</evidence>